<comment type="similarity">
    <text evidence="1">Belongs to the short-chain dehydrogenases/reductases (SDR) family.</text>
</comment>
<comment type="caution">
    <text evidence="4">The sequence shown here is derived from an EMBL/GenBank/DDBJ whole genome shotgun (WGS) entry which is preliminary data.</text>
</comment>
<evidence type="ECO:0000256" key="3">
    <source>
        <dbReference type="ARBA" id="ARBA00023002"/>
    </source>
</evidence>
<dbReference type="GO" id="GO:0016491">
    <property type="term" value="F:oxidoreductase activity"/>
    <property type="evidence" value="ECO:0007669"/>
    <property type="project" value="UniProtKB-KW"/>
</dbReference>
<dbReference type="PANTHER" id="PTHR43490:SF117">
    <property type="entry name" value="SHORT-CHAIN DEHYDROGENASE_REDUCTASE"/>
    <property type="match status" value="1"/>
</dbReference>
<dbReference type="PRINTS" id="PR00081">
    <property type="entry name" value="GDHRDH"/>
</dbReference>
<dbReference type="AlphaFoldDB" id="A0AAV5HNY8"/>
<evidence type="ECO:0000256" key="2">
    <source>
        <dbReference type="ARBA" id="ARBA00022857"/>
    </source>
</evidence>
<organism evidence="4 5">
    <name type="scientific">Rubroshorea leprosula</name>
    <dbReference type="NCBI Taxonomy" id="152421"/>
    <lineage>
        <taxon>Eukaryota</taxon>
        <taxon>Viridiplantae</taxon>
        <taxon>Streptophyta</taxon>
        <taxon>Embryophyta</taxon>
        <taxon>Tracheophyta</taxon>
        <taxon>Spermatophyta</taxon>
        <taxon>Magnoliopsida</taxon>
        <taxon>eudicotyledons</taxon>
        <taxon>Gunneridae</taxon>
        <taxon>Pentapetalae</taxon>
        <taxon>rosids</taxon>
        <taxon>malvids</taxon>
        <taxon>Malvales</taxon>
        <taxon>Dipterocarpaceae</taxon>
        <taxon>Rubroshorea</taxon>
    </lineage>
</organism>
<keyword evidence="3" id="KW-0560">Oxidoreductase</keyword>
<dbReference type="Proteomes" id="UP001054252">
    <property type="component" value="Unassembled WGS sequence"/>
</dbReference>
<evidence type="ECO:0008006" key="6">
    <source>
        <dbReference type="Google" id="ProtNLM"/>
    </source>
</evidence>
<dbReference type="Pfam" id="PF00106">
    <property type="entry name" value="adh_short"/>
    <property type="match status" value="1"/>
</dbReference>
<dbReference type="InterPro" id="IPR036291">
    <property type="entry name" value="NAD(P)-bd_dom_sf"/>
</dbReference>
<dbReference type="SUPFAM" id="SSF51735">
    <property type="entry name" value="NAD(P)-binding Rossmann-fold domains"/>
    <property type="match status" value="1"/>
</dbReference>
<protein>
    <recommendedName>
        <fullName evidence="6">(+)-neomenthol dehydrogenase-like</fullName>
    </recommendedName>
</protein>
<evidence type="ECO:0000256" key="1">
    <source>
        <dbReference type="ARBA" id="ARBA00006484"/>
    </source>
</evidence>
<evidence type="ECO:0000313" key="5">
    <source>
        <dbReference type="Proteomes" id="UP001054252"/>
    </source>
</evidence>
<keyword evidence="5" id="KW-1185">Reference proteome</keyword>
<dbReference type="GO" id="GO:0016020">
    <property type="term" value="C:membrane"/>
    <property type="evidence" value="ECO:0007669"/>
    <property type="project" value="TreeGrafter"/>
</dbReference>
<sequence length="362" mass="40206">MKPRPEFLFQQFHLIMAQLTQKYAIVTGANKGIELEICRQLACKGIMVVLTARDEKRGLEAVEKLKQSGLSDHVIFHQLDLTDPASIAALADFVKTKFGRLDRLVKIAGIAGAVIDDEALKASSISATEKDVVKVWNRVTTQTYDLAEECVKTNYFGAKTTTEALIPMLQLSDSPRIVNIASSRSMLKYLPGEELKEAFRNVDTLTEEKLDEMMTEFLKDFKEGALEIKGWPFHLPAYTVSKVVLITYTRLLAKRHPGCCFNSVCPGFVKTDINRNAGTLTVENSNCSNKEISVNRSSKLAETGGAEHGQGHGAEDFRTKVWSMSGGPYCRPKHWHRNTAVAMFGVFLICIPIAMKSAELEV</sequence>
<dbReference type="Gene3D" id="3.40.50.720">
    <property type="entry name" value="NAD(P)-binding Rossmann-like Domain"/>
    <property type="match status" value="1"/>
</dbReference>
<keyword evidence="2" id="KW-0521">NADP</keyword>
<dbReference type="InterPro" id="IPR002347">
    <property type="entry name" value="SDR_fam"/>
</dbReference>
<name>A0AAV5HNY8_9ROSI</name>
<reference evidence="4 5" key="1">
    <citation type="journal article" date="2021" name="Commun. Biol.">
        <title>The genome of Shorea leprosula (Dipterocarpaceae) highlights the ecological relevance of drought in aseasonal tropical rainforests.</title>
        <authorList>
            <person name="Ng K.K.S."/>
            <person name="Kobayashi M.J."/>
            <person name="Fawcett J.A."/>
            <person name="Hatakeyama M."/>
            <person name="Paape T."/>
            <person name="Ng C.H."/>
            <person name="Ang C.C."/>
            <person name="Tnah L.H."/>
            <person name="Lee C.T."/>
            <person name="Nishiyama T."/>
            <person name="Sese J."/>
            <person name="O'Brien M.J."/>
            <person name="Copetti D."/>
            <person name="Mohd Noor M.I."/>
            <person name="Ong R.C."/>
            <person name="Putra M."/>
            <person name="Sireger I.Z."/>
            <person name="Indrioko S."/>
            <person name="Kosugi Y."/>
            <person name="Izuno A."/>
            <person name="Isagi Y."/>
            <person name="Lee S.L."/>
            <person name="Shimizu K.K."/>
        </authorList>
    </citation>
    <scope>NUCLEOTIDE SEQUENCE [LARGE SCALE GENOMIC DNA]</scope>
    <source>
        <strain evidence="4">214</strain>
    </source>
</reference>
<dbReference type="EMBL" id="BPVZ01000002">
    <property type="protein sequence ID" value="GKU88212.1"/>
    <property type="molecule type" value="Genomic_DNA"/>
</dbReference>
<accession>A0AAV5HNY8</accession>
<gene>
    <name evidence="4" type="ORF">SLEP1_g2502</name>
</gene>
<evidence type="ECO:0000313" key="4">
    <source>
        <dbReference type="EMBL" id="GKU88212.1"/>
    </source>
</evidence>
<proteinExistence type="inferred from homology"/>
<dbReference type="PANTHER" id="PTHR43490">
    <property type="entry name" value="(+)-NEOMENTHOL DEHYDROGENASE"/>
    <property type="match status" value="1"/>
</dbReference>